<dbReference type="Proteomes" id="UP000509667">
    <property type="component" value="Chromosome"/>
</dbReference>
<dbReference type="InterPro" id="IPR036739">
    <property type="entry name" value="SLC41_membr_dom_sf"/>
</dbReference>
<feature type="transmembrane region" description="Helical" evidence="9">
    <location>
        <begin position="89"/>
        <end position="112"/>
    </location>
</feature>
<dbReference type="GeneID" id="56076630"/>
<comment type="similarity">
    <text evidence="2">Belongs to the SLC41A transporter family.</text>
</comment>
<dbReference type="Pfam" id="PF01769">
    <property type="entry name" value="MgtE"/>
    <property type="match status" value="1"/>
</dbReference>
<keyword evidence="6 9" id="KW-1133">Transmembrane helix</keyword>
<dbReference type="RefSeq" id="WP_179910124.1">
    <property type="nucleotide sequence ID" value="NZ_CP058910.1"/>
</dbReference>
<feature type="domain" description="SLC41A/MgtE integral membrane" evidence="10">
    <location>
        <begin position="49"/>
        <end position="180"/>
    </location>
</feature>
<dbReference type="KEGG" id="hrr:HZS55_02165"/>
<evidence type="ECO:0000256" key="5">
    <source>
        <dbReference type="ARBA" id="ARBA00022842"/>
    </source>
</evidence>
<evidence type="ECO:0000256" key="3">
    <source>
        <dbReference type="ARBA" id="ARBA00022448"/>
    </source>
</evidence>
<evidence type="ECO:0000256" key="8">
    <source>
        <dbReference type="ARBA" id="ARBA00023136"/>
    </source>
</evidence>
<sequence length="189" mass="18859">MTLRSVAVETYRSALPPLLVSALGGLLAGAILGGMEGELAAVPGLLVVVPAFLAIRGSVYGSLGSRLSSALHQGLLEPRLAYDDRLARAVAAALLNGLGASLVAATLTVGLLRALGRPVAPWPTLALVALAGAAMAGVALVGTILVVVFVGYRRGANPDDLVGPAVTTAGDVFGMAALFLATRLALAVS</sequence>
<feature type="transmembrane region" description="Helical" evidence="9">
    <location>
        <begin position="172"/>
        <end position="188"/>
    </location>
</feature>
<evidence type="ECO:0000256" key="9">
    <source>
        <dbReference type="SAM" id="Phobius"/>
    </source>
</evidence>
<accession>A0A7D5P0N5</accession>
<gene>
    <name evidence="11" type="ORF">HZS55_02165</name>
</gene>
<reference evidence="11 12" key="1">
    <citation type="submission" date="2020-07" db="EMBL/GenBank/DDBJ databases">
        <title>Halosimplex pelagicum sp. nov. and Halosimplex rubrum sp. nov., isolated from salted brown alga Laminaria, and emended description of the genus Halosimplex.</title>
        <authorList>
            <person name="Cui H."/>
        </authorList>
    </citation>
    <scope>NUCLEOTIDE SEQUENCE [LARGE SCALE GENOMIC DNA]</scope>
    <source>
        <strain evidence="11 12">R27</strain>
    </source>
</reference>
<dbReference type="PANTHER" id="PTHR16228">
    <property type="entry name" value="DIVALENT CATION TRANSPORTER SOLUTE CARRIER FAMILY 41"/>
    <property type="match status" value="1"/>
</dbReference>
<keyword evidence="7" id="KW-0406">Ion transport</keyword>
<protein>
    <submittedName>
        <fullName evidence="11">Magnesium transporter</fullName>
    </submittedName>
</protein>
<dbReference type="EMBL" id="CP058910">
    <property type="protein sequence ID" value="QLH76181.1"/>
    <property type="molecule type" value="Genomic_DNA"/>
</dbReference>
<keyword evidence="12" id="KW-1185">Reference proteome</keyword>
<feature type="transmembrane region" description="Helical" evidence="9">
    <location>
        <begin position="14"/>
        <end position="32"/>
    </location>
</feature>
<dbReference type="Gene3D" id="1.10.357.20">
    <property type="entry name" value="SLC41 divalent cation transporters, integral membrane domain"/>
    <property type="match status" value="1"/>
</dbReference>
<dbReference type="AlphaFoldDB" id="A0A7D5P0N5"/>
<dbReference type="InterPro" id="IPR045349">
    <property type="entry name" value="SLC41A1-3"/>
</dbReference>
<evidence type="ECO:0000256" key="6">
    <source>
        <dbReference type="ARBA" id="ARBA00022989"/>
    </source>
</evidence>
<evidence type="ECO:0000256" key="4">
    <source>
        <dbReference type="ARBA" id="ARBA00022692"/>
    </source>
</evidence>
<proteinExistence type="inferred from homology"/>
<keyword evidence="3" id="KW-0813">Transport</keyword>
<dbReference type="OrthoDB" id="86118at2157"/>
<dbReference type="GO" id="GO:0008324">
    <property type="term" value="F:monoatomic cation transmembrane transporter activity"/>
    <property type="evidence" value="ECO:0007669"/>
    <property type="project" value="InterPro"/>
</dbReference>
<keyword evidence="5" id="KW-0460">Magnesium</keyword>
<dbReference type="PANTHER" id="PTHR16228:SF7">
    <property type="entry name" value="SLC41A_MGTE INTEGRAL MEMBRANE DOMAIN-CONTAINING PROTEIN"/>
    <property type="match status" value="1"/>
</dbReference>
<evidence type="ECO:0000256" key="2">
    <source>
        <dbReference type="ARBA" id="ARBA00009749"/>
    </source>
</evidence>
<feature type="transmembrane region" description="Helical" evidence="9">
    <location>
        <begin position="124"/>
        <end position="152"/>
    </location>
</feature>
<organism evidence="11 12">
    <name type="scientific">Halosimplex rubrum</name>
    <dbReference type="NCBI Taxonomy" id="869889"/>
    <lineage>
        <taxon>Archaea</taxon>
        <taxon>Methanobacteriati</taxon>
        <taxon>Methanobacteriota</taxon>
        <taxon>Stenosarchaea group</taxon>
        <taxon>Halobacteria</taxon>
        <taxon>Halobacteriales</taxon>
        <taxon>Haloarculaceae</taxon>
        <taxon>Halosimplex</taxon>
    </lineage>
</organism>
<evidence type="ECO:0000256" key="1">
    <source>
        <dbReference type="ARBA" id="ARBA00004141"/>
    </source>
</evidence>
<feature type="transmembrane region" description="Helical" evidence="9">
    <location>
        <begin position="39"/>
        <end position="59"/>
    </location>
</feature>
<keyword evidence="8 9" id="KW-0472">Membrane</keyword>
<dbReference type="InterPro" id="IPR006667">
    <property type="entry name" value="SLC41_membr_dom"/>
</dbReference>
<evidence type="ECO:0000313" key="11">
    <source>
        <dbReference type="EMBL" id="QLH76181.1"/>
    </source>
</evidence>
<comment type="subcellular location">
    <subcellularLocation>
        <location evidence="1">Membrane</location>
        <topology evidence="1">Multi-pass membrane protein</topology>
    </subcellularLocation>
</comment>
<evidence type="ECO:0000256" key="7">
    <source>
        <dbReference type="ARBA" id="ARBA00023065"/>
    </source>
</evidence>
<dbReference type="GO" id="GO:0016020">
    <property type="term" value="C:membrane"/>
    <property type="evidence" value="ECO:0007669"/>
    <property type="project" value="UniProtKB-SubCell"/>
</dbReference>
<dbReference type="SUPFAM" id="SSF161093">
    <property type="entry name" value="MgtE membrane domain-like"/>
    <property type="match status" value="1"/>
</dbReference>
<evidence type="ECO:0000313" key="12">
    <source>
        <dbReference type="Proteomes" id="UP000509667"/>
    </source>
</evidence>
<name>A0A7D5P0N5_9EURY</name>
<evidence type="ECO:0000259" key="10">
    <source>
        <dbReference type="Pfam" id="PF01769"/>
    </source>
</evidence>
<keyword evidence="4 9" id="KW-0812">Transmembrane</keyword>